<comment type="caution">
    <text evidence="6">The sequence shown here is derived from an EMBL/GenBank/DDBJ whole genome shotgun (WGS) entry which is preliminary data.</text>
</comment>
<protein>
    <recommendedName>
        <fullName evidence="4">Tautomerase</fullName>
        <ecNumber evidence="4">5.3.2.-</ecNumber>
    </recommendedName>
</protein>
<dbReference type="EMBL" id="JACHBI010000004">
    <property type="protein sequence ID" value="MBB5574153.1"/>
    <property type="molecule type" value="Genomic_DNA"/>
</dbReference>
<keyword evidence="2 4" id="KW-0413">Isomerase</keyword>
<evidence type="ECO:0000259" key="5">
    <source>
        <dbReference type="Pfam" id="PF01361"/>
    </source>
</evidence>
<dbReference type="AlphaFoldDB" id="A0A7W8XRA7"/>
<evidence type="ECO:0000256" key="1">
    <source>
        <dbReference type="ARBA" id="ARBA00006723"/>
    </source>
</evidence>
<dbReference type="SUPFAM" id="SSF55331">
    <property type="entry name" value="Tautomerase/MIF"/>
    <property type="match status" value="1"/>
</dbReference>
<dbReference type="InterPro" id="IPR018191">
    <property type="entry name" value="4-OT"/>
</dbReference>
<dbReference type="Gene3D" id="3.30.429.10">
    <property type="entry name" value="Macrophage Migration Inhibitory Factor"/>
    <property type="match status" value="1"/>
</dbReference>
<dbReference type="Pfam" id="PF01361">
    <property type="entry name" value="Tautomerase"/>
    <property type="match status" value="1"/>
</dbReference>
<gene>
    <name evidence="6" type="ORF">GGD50_002775</name>
</gene>
<dbReference type="NCBIfam" id="NF001966">
    <property type="entry name" value="PRK00745.1"/>
    <property type="match status" value="1"/>
</dbReference>
<organism evidence="6 7">
    <name type="scientific">Rhizobium paranaense</name>
    <dbReference type="NCBI Taxonomy" id="1650438"/>
    <lineage>
        <taxon>Bacteria</taxon>
        <taxon>Pseudomonadati</taxon>
        <taxon>Pseudomonadota</taxon>
        <taxon>Alphaproteobacteria</taxon>
        <taxon>Hyphomicrobiales</taxon>
        <taxon>Rhizobiaceae</taxon>
        <taxon>Rhizobium/Agrobacterium group</taxon>
        <taxon>Rhizobium</taxon>
    </lineage>
</organism>
<dbReference type="NCBIfam" id="TIGR00013">
    <property type="entry name" value="taut"/>
    <property type="match status" value="1"/>
</dbReference>
<dbReference type="InterPro" id="IPR004370">
    <property type="entry name" value="4-OT-like_dom"/>
</dbReference>
<dbReference type="GO" id="GO:0016853">
    <property type="term" value="F:isomerase activity"/>
    <property type="evidence" value="ECO:0007669"/>
    <property type="project" value="UniProtKB-UniRule"/>
</dbReference>
<feature type="active site" description="Proton acceptor; via imino nitrogen" evidence="3">
    <location>
        <position position="2"/>
    </location>
</feature>
<dbReference type="Proteomes" id="UP000549882">
    <property type="component" value="Unassembled WGS sequence"/>
</dbReference>
<name>A0A7W8XRA7_9HYPH</name>
<evidence type="ECO:0000256" key="2">
    <source>
        <dbReference type="ARBA" id="ARBA00023235"/>
    </source>
</evidence>
<sequence length="69" mass="7719">MPTIHLEMHPGRTLEQKRDFVRKVTQVTAETLACPTDSVDVLISEVPREHWAKGGQLVADKDAPQKIAK</sequence>
<feature type="domain" description="4-oxalocrotonate tautomerase-like" evidence="5">
    <location>
        <begin position="2"/>
        <end position="60"/>
    </location>
</feature>
<accession>A0A7W8XRA7</accession>
<comment type="similarity">
    <text evidence="1 4">Belongs to the 4-oxalocrotonate tautomerase family.</text>
</comment>
<evidence type="ECO:0000256" key="4">
    <source>
        <dbReference type="RuleBase" id="RU362032"/>
    </source>
</evidence>
<dbReference type="InterPro" id="IPR014347">
    <property type="entry name" value="Tautomerase/MIF_sf"/>
</dbReference>
<evidence type="ECO:0000313" key="7">
    <source>
        <dbReference type="Proteomes" id="UP000549882"/>
    </source>
</evidence>
<proteinExistence type="inferred from homology"/>
<reference evidence="6 7" key="1">
    <citation type="submission" date="2020-08" db="EMBL/GenBank/DDBJ databases">
        <title>Genomic Encyclopedia of Type Strains, Phase IV (KMG-V): Genome sequencing to study the core and pangenomes of soil and plant-associated prokaryotes.</title>
        <authorList>
            <person name="Whitman W."/>
        </authorList>
    </citation>
    <scope>NUCLEOTIDE SEQUENCE [LARGE SCALE GENOMIC DNA]</scope>
    <source>
        <strain evidence="6 7">SEMIA 4064</strain>
    </source>
</reference>
<dbReference type="PANTHER" id="PTHR35530">
    <property type="entry name" value="TAUTOMERASE-RELATED"/>
    <property type="match status" value="1"/>
</dbReference>
<evidence type="ECO:0000256" key="3">
    <source>
        <dbReference type="PIRSR" id="PIRSR618191-1"/>
    </source>
</evidence>
<evidence type="ECO:0000313" key="6">
    <source>
        <dbReference type="EMBL" id="MBB5574153.1"/>
    </source>
</evidence>
<dbReference type="PANTHER" id="PTHR35530:SF1">
    <property type="entry name" value="2-HYDROXYMUCONATE TAUTOMERASE"/>
    <property type="match status" value="1"/>
</dbReference>
<dbReference type="EC" id="5.3.2.-" evidence="4"/>
<keyword evidence="7" id="KW-1185">Reference proteome</keyword>